<dbReference type="STRING" id="1676925.ENSPKIP00000032108"/>
<feature type="domain" description="SET" evidence="17">
    <location>
        <begin position="184"/>
        <end position="513"/>
    </location>
</feature>
<evidence type="ECO:0000313" key="20">
    <source>
        <dbReference type="Proteomes" id="UP000261540"/>
    </source>
</evidence>
<feature type="region of interest" description="Disordered" evidence="16">
    <location>
        <begin position="325"/>
        <end position="344"/>
    </location>
</feature>
<dbReference type="Proteomes" id="UP000261540">
    <property type="component" value="Unplaced"/>
</dbReference>
<dbReference type="CDD" id="cd10536">
    <property type="entry name" value="SET_SMYD4"/>
    <property type="match status" value="1"/>
</dbReference>
<dbReference type="GO" id="GO:0005634">
    <property type="term" value="C:nucleus"/>
    <property type="evidence" value="ECO:0007669"/>
    <property type="project" value="UniProtKB-SubCell"/>
</dbReference>
<dbReference type="PANTHER" id="PTHR46165:SF2">
    <property type="entry name" value="SET AND MYND DOMAIN-CONTAINING PROTEIN 4"/>
    <property type="match status" value="1"/>
</dbReference>
<dbReference type="InterPro" id="IPR001214">
    <property type="entry name" value="SET_dom"/>
</dbReference>
<evidence type="ECO:0000256" key="4">
    <source>
        <dbReference type="ARBA" id="ARBA00022603"/>
    </source>
</evidence>
<evidence type="ECO:0000256" key="2">
    <source>
        <dbReference type="ARBA" id="ARBA00004496"/>
    </source>
</evidence>
<evidence type="ECO:0000313" key="19">
    <source>
        <dbReference type="Ensembl" id="ENSPKIP00000032108.1"/>
    </source>
</evidence>
<dbReference type="Pfam" id="PF01753">
    <property type="entry name" value="zf-MYND"/>
    <property type="match status" value="1"/>
</dbReference>
<keyword evidence="7" id="KW-0479">Metal-binding</keyword>
<evidence type="ECO:0000256" key="5">
    <source>
        <dbReference type="ARBA" id="ARBA00022679"/>
    </source>
</evidence>
<keyword evidence="9" id="KW-0862">Zinc</keyword>
<dbReference type="InterPro" id="IPR046341">
    <property type="entry name" value="SET_dom_sf"/>
</dbReference>
<dbReference type="InterPro" id="IPR011990">
    <property type="entry name" value="TPR-like_helical_dom_sf"/>
</dbReference>
<dbReference type="GO" id="GO:0005737">
    <property type="term" value="C:cytoplasm"/>
    <property type="evidence" value="ECO:0007669"/>
    <property type="project" value="UniProtKB-SubCell"/>
</dbReference>
<evidence type="ECO:0000256" key="11">
    <source>
        <dbReference type="ARBA" id="ARBA00048985"/>
    </source>
</evidence>
<dbReference type="InterPro" id="IPR052097">
    <property type="entry name" value="SET-MYND_domain_protein"/>
</dbReference>
<dbReference type="Gene3D" id="1.25.40.10">
    <property type="entry name" value="Tetratricopeptide repeat domain"/>
    <property type="match status" value="2"/>
</dbReference>
<evidence type="ECO:0000256" key="7">
    <source>
        <dbReference type="ARBA" id="ARBA00022723"/>
    </source>
</evidence>
<reference evidence="19" key="1">
    <citation type="submission" date="2025-08" db="UniProtKB">
        <authorList>
            <consortium name="Ensembl"/>
        </authorList>
    </citation>
    <scope>IDENTIFICATION</scope>
</reference>
<evidence type="ECO:0000256" key="15">
    <source>
        <dbReference type="PROSITE-ProRule" id="PRU00134"/>
    </source>
</evidence>
<evidence type="ECO:0000256" key="1">
    <source>
        <dbReference type="ARBA" id="ARBA00004123"/>
    </source>
</evidence>
<comment type="function">
    <text evidence="12">Protein-lysine N-methyltransferase. Monomethylates PRMT5, modulating its transcriptional activity. May also act as a histone methyltransferase. Plays a critical role in cardiac development. Acts as a key epigenetic regulator of gene expression during cardiac development via its dual activities as a methyltransferase and negative regulator of HDAC1.</text>
</comment>
<evidence type="ECO:0000256" key="14">
    <source>
        <dbReference type="ARBA" id="ARBA00093680"/>
    </source>
</evidence>
<dbReference type="PROSITE" id="PS50280">
    <property type="entry name" value="SET"/>
    <property type="match status" value="1"/>
</dbReference>
<accession>A0A3B3SP26</accession>
<dbReference type="PANTHER" id="PTHR46165">
    <property type="entry name" value="SET AND MYND DOMAIN-CONTAINING PROTEIN 4"/>
    <property type="match status" value="1"/>
</dbReference>
<dbReference type="InterPro" id="IPR002893">
    <property type="entry name" value="Znf_MYND"/>
</dbReference>
<comment type="catalytic activity">
    <reaction evidence="11">
        <text>L-lysyl-[protein] + S-adenosyl-L-methionine = N(6)-methyl-L-lysyl-[protein] + S-adenosyl-L-homocysteine + H(+)</text>
        <dbReference type="Rhea" id="RHEA:51736"/>
        <dbReference type="Rhea" id="RHEA-COMP:9752"/>
        <dbReference type="Rhea" id="RHEA-COMP:13053"/>
        <dbReference type="ChEBI" id="CHEBI:15378"/>
        <dbReference type="ChEBI" id="CHEBI:29969"/>
        <dbReference type="ChEBI" id="CHEBI:57856"/>
        <dbReference type="ChEBI" id="CHEBI:59789"/>
        <dbReference type="ChEBI" id="CHEBI:61929"/>
    </reaction>
</comment>
<protein>
    <recommendedName>
        <fullName evidence="13">Protein-lysine N-methyltransferase SMYD4</fullName>
    </recommendedName>
    <alternativeName>
        <fullName evidence="14">SET and MYND domain-containing protein 4</fullName>
    </alternativeName>
</protein>
<proteinExistence type="predicted"/>
<keyword evidence="6" id="KW-0949">S-adenosyl-L-methionine</keyword>
<dbReference type="PROSITE" id="PS50865">
    <property type="entry name" value="ZF_MYND_2"/>
    <property type="match status" value="1"/>
</dbReference>
<dbReference type="GO" id="GO:0042826">
    <property type="term" value="F:histone deacetylase binding"/>
    <property type="evidence" value="ECO:0007669"/>
    <property type="project" value="TreeGrafter"/>
</dbReference>
<dbReference type="Pfam" id="PF00856">
    <property type="entry name" value="SET"/>
    <property type="match status" value="1"/>
</dbReference>
<evidence type="ECO:0000256" key="3">
    <source>
        <dbReference type="ARBA" id="ARBA00022490"/>
    </source>
</evidence>
<evidence type="ECO:0000259" key="18">
    <source>
        <dbReference type="PROSITE" id="PS50865"/>
    </source>
</evidence>
<name>A0A3B3SP26_9TELE</name>
<dbReference type="GO" id="GO:0001947">
    <property type="term" value="P:heart looping"/>
    <property type="evidence" value="ECO:0007669"/>
    <property type="project" value="Ensembl"/>
</dbReference>
<dbReference type="GO" id="GO:0004407">
    <property type="term" value="F:histone deacetylase activity"/>
    <property type="evidence" value="ECO:0007669"/>
    <property type="project" value="Ensembl"/>
</dbReference>
<evidence type="ECO:0000256" key="8">
    <source>
        <dbReference type="ARBA" id="ARBA00022771"/>
    </source>
</evidence>
<evidence type="ECO:0000256" key="13">
    <source>
        <dbReference type="ARBA" id="ARBA00093635"/>
    </source>
</evidence>
<dbReference type="GO" id="GO:0032259">
    <property type="term" value="P:methylation"/>
    <property type="evidence" value="ECO:0007669"/>
    <property type="project" value="UniProtKB-KW"/>
</dbReference>
<dbReference type="SUPFAM" id="SSF48452">
    <property type="entry name" value="TPR-like"/>
    <property type="match status" value="1"/>
</dbReference>
<feature type="domain" description="MYND-type" evidence="18">
    <location>
        <begin position="250"/>
        <end position="289"/>
    </location>
</feature>
<dbReference type="Ensembl" id="ENSPKIT00000012967.1">
    <property type="protein sequence ID" value="ENSPKIP00000032108.1"/>
    <property type="gene ID" value="ENSPKIG00000012323.1"/>
</dbReference>
<keyword evidence="20" id="KW-1185">Reference proteome</keyword>
<dbReference type="GO" id="GO:0042800">
    <property type="term" value="F:histone H3K4 methyltransferase activity"/>
    <property type="evidence" value="ECO:0007669"/>
    <property type="project" value="Ensembl"/>
</dbReference>
<evidence type="ECO:0000256" key="12">
    <source>
        <dbReference type="ARBA" id="ARBA00093423"/>
    </source>
</evidence>
<evidence type="ECO:0000259" key="17">
    <source>
        <dbReference type="PROSITE" id="PS50280"/>
    </source>
</evidence>
<dbReference type="Gene3D" id="2.170.270.10">
    <property type="entry name" value="SET domain"/>
    <property type="match status" value="1"/>
</dbReference>
<dbReference type="SUPFAM" id="SSF144232">
    <property type="entry name" value="HIT/MYND zinc finger-like"/>
    <property type="match status" value="1"/>
</dbReference>
<dbReference type="GeneTree" id="ENSGT00730000111079"/>
<dbReference type="InterPro" id="IPR044421">
    <property type="entry name" value="SMYD4_SET"/>
</dbReference>
<evidence type="ECO:0000256" key="6">
    <source>
        <dbReference type="ARBA" id="ARBA00022691"/>
    </source>
</evidence>
<sequence length="744" mass="82027">MDLPCFEWQKHAEKKWDGLSAAEKTSFSSLLEVDDILSFAQSQTDSRDVTVLSDISKKYQMRKDSESASGLREKGNAYFRARDYTTATMFYSQGVCCAPPGSEELALCYANRSASRLRLHLHQECLQDIGRALKHGYPTHLQQKLLDRRQQCLKHQRDDGSSKEGGSGIASECDGSGSLPHVSPAVHFRFSPEKGRHLVAREDVAAGEILLEERAFACVLIPGTGKKSGVQNSAVEEENQDAFGTEHLLCHHCLSRTNNPVPCPGCSYTRYCGEGCQQVAWQRHHCWECPFGGELRSLGVLTHLALRVVFRTGLKEVQKVREMASWTSAPPSGQETSPRTCQDPPQHQLDGSYMCIYCLLPHVSGHPSSLRFLCAVTVATLCRSLKEAGVLQKFLSDECDEQGGGAWCMLGAVVLRHMFQLRCNSQAVTVLRDCGVGCSSVSAMQEVRVATAIFPTLSMLNHSCHPNIGIAFRTVGVPVPPRGQPGTVCGGVMVTARAFRDVGSGQELLHCYGPHYSRMPTSERRRLLLEQYFFHCGCDACRDHQGATAASGLRCARCGCPLQCAKLGYLCPRSGCDFQLAHGELSRRLQGLEELLDQATRLIEMDRPDQAAQELQVAIRDASRFLEETHPLQGQLADVAARAQAAMGRAFEAAWYRHRQLCATRGWSMVGHLHSVIAEMVCVCGSPFPRFEKCMNGPVYQVLCQNFNILTKCIPAHLIQMDGWNGMYLVSCPLQATGGRLPPS</sequence>
<keyword evidence="10" id="KW-0539">Nucleus</keyword>
<keyword evidence="4" id="KW-0489">Methyltransferase</keyword>
<evidence type="ECO:0000256" key="16">
    <source>
        <dbReference type="SAM" id="MobiDB-lite"/>
    </source>
</evidence>
<reference evidence="19" key="2">
    <citation type="submission" date="2025-09" db="UniProtKB">
        <authorList>
            <consortium name="Ensembl"/>
        </authorList>
    </citation>
    <scope>IDENTIFICATION</scope>
</reference>
<dbReference type="GO" id="GO:0008270">
    <property type="term" value="F:zinc ion binding"/>
    <property type="evidence" value="ECO:0007669"/>
    <property type="project" value="UniProtKB-KW"/>
</dbReference>
<organism evidence="19 20">
    <name type="scientific">Paramormyrops kingsleyae</name>
    <dbReference type="NCBI Taxonomy" id="1676925"/>
    <lineage>
        <taxon>Eukaryota</taxon>
        <taxon>Metazoa</taxon>
        <taxon>Chordata</taxon>
        <taxon>Craniata</taxon>
        <taxon>Vertebrata</taxon>
        <taxon>Euteleostomi</taxon>
        <taxon>Actinopterygii</taxon>
        <taxon>Neopterygii</taxon>
        <taxon>Teleostei</taxon>
        <taxon>Osteoglossocephala</taxon>
        <taxon>Osteoglossomorpha</taxon>
        <taxon>Osteoglossiformes</taxon>
        <taxon>Mormyridae</taxon>
        <taxon>Paramormyrops</taxon>
    </lineage>
</organism>
<keyword evidence="3" id="KW-0963">Cytoplasm</keyword>
<comment type="subcellular location">
    <subcellularLocation>
        <location evidence="2">Cytoplasm</location>
    </subcellularLocation>
    <subcellularLocation>
        <location evidence="1">Nucleus</location>
    </subcellularLocation>
</comment>
<dbReference type="SUPFAM" id="SSF82199">
    <property type="entry name" value="SET domain"/>
    <property type="match status" value="1"/>
</dbReference>
<evidence type="ECO:0000256" key="10">
    <source>
        <dbReference type="ARBA" id="ARBA00023242"/>
    </source>
</evidence>
<dbReference type="AlphaFoldDB" id="A0A3B3SP26"/>
<evidence type="ECO:0000256" key="9">
    <source>
        <dbReference type="ARBA" id="ARBA00022833"/>
    </source>
</evidence>
<keyword evidence="8 15" id="KW-0863">Zinc-finger</keyword>
<keyword evidence="5" id="KW-0808">Transferase</keyword>